<reference evidence="4 5" key="1">
    <citation type="submission" date="2019-06" db="EMBL/GenBank/DDBJ databases">
        <title>Sequencing the genomes of 1000 actinobacteria strains.</title>
        <authorList>
            <person name="Klenk H.-P."/>
        </authorList>
    </citation>
    <scope>NUCLEOTIDE SEQUENCE [LARGE SCALE GENOMIC DNA]</scope>
    <source>
        <strain evidence="4 5">DSM 103495</strain>
    </source>
</reference>
<keyword evidence="5" id="KW-1185">Reference proteome</keyword>
<dbReference type="CDD" id="cd02947">
    <property type="entry name" value="TRX_family"/>
    <property type="match status" value="1"/>
</dbReference>
<comment type="function">
    <text evidence="1">Participates in various redox reactions through the reversible oxidation of its active center dithiol to a disulfide and catalyzes dithiol-disulfide exchange reactions.</text>
</comment>
<dbReference type="PROSITE" id="PS51352">
    <property type="entry name" value="THIOREDOXIN_2"/>
    <property type="match status" value="1"/>
</dbReference>
<dbReference type="Proteomes" id="UP000316331">
    <property type="component" value="Unassembled WGS sequence"/>
</dbReference>
<dbReference type="EMBL" id="VFPG01000001">
    <property type="protein sequence ID" value="TQM33610.1"/>
    <property type="molecule type" value="Genomic_DNA"/>
</dbReference>
<dbReference type="AlphaFoldDB" id="A0A543FIC4"/>
<feature type="domain" description="Thioredoxin" evidence="3">
    <location>
        <begin position="5"/>
        <end position="115"/>
    </location>
</feature>
<dbReference type="PRINTS" id="PR00421">
    <property type="entry name" value="THIOREDOXIN"/>
</dbReference>
<organism evidence="4 5">
    <name type="scientific">Nocardia bhagyanarayanae</name>
    <dbReference type="NCBI Taxonomy" id="1215925"/>
    <lineage>
        <taxon>Bacteria</taxon>
        <taxon>Bacillati</taxon>
        <taxon>Actinomycetota</taxon>
        <taxon>Actinomycetes</taxon>
        <taxon>Mycobacteriales</taxon>
        <taxon>Nocardiaceae</taxon>
        <taxon>Nocardia</taxon>
    </lineage>
</organism>
<proteinExistence type="predicted"/>
<feature type="region of interest" description="Disordered" evidence="2">
    <location>
        <begin position="126"/>
        <end position="151"/>
    </location>
</feature>
<dbReference type="InterPro" id="IPR036249">
    <property type="entry name" value="Thioredoxin-like_sf"/>
</dbReference>
<dbReference type="GO" id="GO:0015035">
    <property type="term" value="F:protein-disulfide reductase activity"/>
    <property type="evidence" value="ECO:0007669"/>
    <property type="project" value="TreeGrafter"/>
</dbReference>
<sequence length="163" mass="17785">MRQNRQGGPELPTVTLTQENFHHVVNGNHIVLIDWWAGWCGPCRHFAPVYEASSDLHPDIVHGKVDTEAEVALTAMAQVDRFPTLMAFREGLLVFSQPGFLPAADLEEVVQQVRWLDMDQVRKELAAQGGDPQQAEPVGAAPAGAARMAGPARGPVQYGWPGL</sequence>
<evidence type="ECO:0000256" key="1">
    <source>
        <dbReference type="ARBA" id="ARBA00003318"/>
    </source>
</evidence>
<protein>
    <submittedName>
        <fullName evidence="4">Thioredoxin 1</fullName>
    </submittedName>
</protein>
<dbReference type="Pfam" id="PF00085">
    <property type="entry name" value="Thioredoxin"/>
    <property type="match status" value="1"/>
</dbReference>
<gene>
    <name evidence="4" type="ORF">FB390_5345</name>
</gene>
<dbReference type="PANTHER" id="PTHR45663">
    <property type="entry name" value="GEO12009P1"/>
    <property type="match status" value="1"/>
</dbReference>
<comment type="caution">
    <text evidence="4">The sequence shown here is derived from an EMBL/GenBank/DDBJ whole genome shotgun (WGS) entry which is preliminary data.</text>
</comment>
<dbReference type="Gene3D" id="3.40.30.10">
    <property type="entry name" value="Glutaredoxin"/>
    <property type="match status" value="1"/>
</dbReference>
<dbReference type="SUPFAM" id="SSF52833">
    <property type="entry name" value="Thioredoxin-like"/>
    <property type="match status" value="1"/>
</dbReference>
<evidence type="ECO:0000313" key="5">
    <source>
        <dbReference type="Proteomes" id="UP000316331"/>
    </source>
</evidence>
<feature type="compositionally biased region" description="Low complexity" evidence="2">
    <location>
        <begin position="137"/>
        <end position="151"/>
    </location>
</feature>
<evidence type="ECO:0000313" key="4">
    <source>
        <dbReference type="EMBL" id="TQM33610.1"/>
    </source>
</evidence>
<dbReference type="InterPro" id="IPR013766">
    <property type="entry name" value="Thioredoxin_domain"/>
</dbReference>
<accession>A0A543FIC4</accession>
<name>A0A543FIC4_9NOCA</name>
<evidence type="ECO:0000259" key="3">
    <source>
        <dbReference type="PROSITE" id="PS51352"/>
    </source>
</evidence>
<evidence type="ECO:0000256" key="2">
    <source>
        <dbReference type="SAM" id="MobiDB-lite"/>
    </source>
</evidence>
<dbReference type="PANTHER" id="PTHR45663:SF40">
    <property type="entry name" value="THIOREDOXIN 2"/>
    <property type="match status" value="1"/>
</dbReference>
<dbReference type="GO" id="GO:0005829">
    <property type="term" value="C:cytosol"/>
    <property type="evidence" value="ECO:0007669"/>
    <property type="project" value="TreeGrafter"/>
</dbReference>